<sequence length="229" mass="26352">MRQVSSVSLTQARIDMSELDEDSDGFLQPHEMEAYIGGLIPNLAQLQDMPTAFIQMYCRIAAHKFFFFCDPHRRAFDEHVRHGKTGGGNAREMDFESFLDFVLALENKDTPEGLTYLFQCLDLHGRRYLTTADIHTHFRADIIFFPVGLKQRCTHQKWIGGNYELCIEDVRDEIWDMVKPPDPLRITLANLLACKQGGTVASMLVDVRGFWAHDNRENLLQEEGEPEEE</sequence>
<keyword evidence="2" id="KW-1185">Reference proteome</keyword>
<evidence type="ECO:0000313" key="2">
    <source>
        <dbReference type="Proteomes" id="UP001060215"/>
    </source>
</evidence>
<reference evidence="1 2" key="1">
    <citation type="journal article" date="2022" name="Plant J.">
        <title>Chromosome-level genome of Camellia lanceoleosa provides a valuable resource for understanding genome evolution and self-incompatibility.</title>
        <authorList>
            <person name="Gong W."/>
            <person name="Xiao S."/>
            <person name="Wang L."/>
            <person name="Liao Z."/>
            <person name="Chang Y."/>
            <person name="Mo W."/>
            <person name="Hu G."/>
            <person name="Li W."/>
            <person name="Zhao G."/>
            <person name="Zhu H."/>
            <person name="Hu X."/>
            <person name="Ji K."/>
            <person name="Xiang X."/>
            <person name="Song Q."/>
            <person name="Yuan D."/>
            <person name="Jin S."/>
            <person name="Zhang L."/>
        </authorList>
    </citation>
    <scope>NUCLEOTIDE SEQUENCE [LARGE SCALE GENOMIC DNA]</scope>
    <source>
        <strain evidence="1">SQ_2022a</strain>
    </source>
</reference>
<comment type="caution">
    <text evidence="1">The sequence shown here is derived from an EMBL/GenBank/DDBJ whole genome shotgun (WGS) entry which is preliminary data.</text>
</comment>
<organism evidence="1 2">
    <name type="scientific">Camellia lanceoleosa</name>
    <dbReference type="NCBI Taxonomy" id="1840588"/>
    <lineage>
        <taxon>Eukaryota</taxon>
        <taxon>Viridiplantae</taxon>
        <taxon>Streptophyta</taxon>
        <taxon>Embryophyta</taxon>
        <taxon>Tracheophyta</taxon>
        <taxon>Spermatophyta</taxon>
        <taxon>Magnoliopsida</taxon>
        <taxon>eudicotyledons</taxon>
        <taxon>Gunneridae</taxon>
        <taxon>Pentapetalae</taxon>
        <taxon>asterids</taxon>
        <taxon>Ericales</taxon>
        <taxon>Theaceae</taxon>
        <taxon>Camellia</taxon>
    </lineage>
</organism>
<dbReference type="EMBL" id="CM045766">
    <property type="protein sequence ID" value="KAI8004653.1"/>
    <property type="molecule type" value="Genomic_DNA"/>
</dbReference>
<proteinExistence type="predicted"/>
<dbReference type="Proteomes" id="UP001060215">
    <property type="component" value="Chromosome 9"/>
</dbReference>
<gene>
    <name evidence="1" type="ORF">LOK49_LG08G03133</name>
</gene>
<accession>A0ACC0GTT7</accession>
<name>A0ACC0GTT7_9ERIC</name>
<evidence type="ECO:0000313" key="1">
    <source>
        <dbReference type="EMBL" id="KAI8004653.1"/>
    </source>
</evidence>
<protein>
    <submittedName>
        <fullName evidence="1">Serine/threonine-protein phosphatase 2A regulatory subunit B'' subunit TON2</fullName>
    </submittedName>
</protein>